<dbReference type="PANTHER" id="PTHR10745:SF8">
    <property type="entry name" value="DNA POLYMERASE SUBUNIT GAMMA-2, MITOCHONDRIAL"/>
    <property type="match status" value="1"/>
</dbReference>
<dbReference type="EMBL" id="CAJPVJ010001932">
    <property type="protein sequence ID" value="CAG2165520.1"/>
    <property type="molecule type" value="Genomic_DNA"/>
</dbReference>
<feature type="domain" description="Anticodon-binding" evidence="1">
    <location>
        <begin position="85"/>
        <end position="148"/>
    </location>
</feature>
<dbReference type="InterPro" id="IPR027031">
    <property type="entry name" value="Gly-tRNA_synthase/POLG2"/>
</dbReference>
<evidence type="ECO:0000313" key="3">
    <source>
        <dbReference type="Proteomes" id="UP000728032"/>
    </source>
</evidence>
<dbReference type="AlphaFoldDB" id="A0A7R9LRJ6"/>
<dbReference type="Proteomes" id="UP000728032">
    <property type="component" value="Unassembled WGS sequence"/>
</dbReference>
<dbReference type="GO" id="GO:0006264">
    <property type="term" value="P:mitochondrial DNA replication"/>
    <property type="evidence" value="ECO:0007669"/>
    <property type="project" value="TreeGrafter"/>
</dbReference>
<organism evidence="2">
    <name type="scientific">Oppiella nova</name>
    <dbReference type="NCBI Taxonomy" id="334625"/>
    <lineage>
        <taxon>Eukaryota</taxon>
        <taxon>Metazoa</taxon>
        <taxon>Ecdysozoa</taxon>
        <taxon>Arthropoda</taxon>
        <taxon>Chelicerata</taxon>
        <taxon>Arachnida</taxon>
        <taxon>Acari</taxon>
        <taxon>Acariformes</taxon>
        <taxon>Sarcoptiformes</taxon>
        <taxon>Oribatida</taxon>
        <taxon>Brachypylina</taxon>
        <taxon>Oppioidea</taxon>
        <taxon>Oppiidae</taxon>
        <taxon>Oppiella</taxon>
    </lineage>
</organism>
<dbReference type="InterPro" id="IPR004154">
    <property type="entry name" value="Anticodon-bd"/>
</dbReference>
<dbReference type="SUPFAM" id="SSF52954">
    <property type="entry name" value="Class II aaRS ABD-related"/>
    <property type="match status" value="1"/>
</dbReference>
<keyword evidence="3" id="KW-1185">Reference proteome</keyword>
<proteinExistence type="predicted"/>
<reference evidence="2" key="1">
    <citation type="submission" date="2020-11" db="EMBL/GenBank/DDBJ databases">
        <authorList>
            <person name="Tran Van P."/>
        </authorList>
    </citation>
    <scope>NUCLEOTIDE SEQUENCE</scope>
</reference>
<evidence type="ECO:0000259" key="1">
    <source>
        <dbReference type="Pfam" id="PF03129"/>
    </source>
</evidence>
<evidence type="ECO:0000313" key="2">
    <source>
        <dbReference type="EMBL" id="CAD7645154.1"/>
    </source>
</evidence>
<protein>
    <recommendedName>
        <fullName evidence="1">Anticodon-binding domain-containing protein</fullName>
    </recommendedName>
</protein>
<dbReference type="Gene3D" id="3.40.50.800">
    <property type="entry name" value="Anticodon-binding domain"/>
    <property type="match status" value="1"/>
</dbReference>
<dbReference type="GO" id="GO:0005739">
    <property type="term" value="C:mitochondrion"/>
    <property type="evidence" value="ECO:0007669"/>
    <property type="project" value="TreeGrafter"/>
</dbReference>
<dbReference type="OrthoDB" id="5394539at2759"/>
<name>A0A7R9LRJ6_9ACAR</name>
<accession>A0A7R9LRJ6</accession>
<dbReference type="Pfam" id="PF03129">
    <property type="entry name" value="HGTP_anticodon"/>
    <property type="match status" value="1"/>
</dbReference>
<dbReference type="EMBL" id="OC916757">
    <property type="protein sequence ID" value="CAD7645154.1"/>
    <property type="molecule type" value="Genomic_DNA"/>
</dbReference>
<dbReference type="InterPro" id="IPR036621">
    <property type="entry name" value="Anticodon-bd_dom_sf"/>
</dbReference>
<sequence>MNLQLETIERICYTSPDKTRLGLTDCDVILCNIDLDNSLVAILRDAFTTKVYKNGKSVKKMKFHSSLAPFKVGIAFRDDVIINEALMDLTNHLIQSLRLFDIPVLPFTPNKLVSIEHYDELGIPYTIILDNESPKMGAVQLRYRDSDTEV</sequence>
<dbReference type="PANTHER" id="PTHR10745">
    <property type="entry name" value="GLYCYL-TRNA SYNTHETASE/DNA POLYMERASE SUBUNIT GAMMA-2"/>
    <property type="match status" value="1"/>
</dbReference>
<gene>
    <name evidence="2" type="ORF">ONB1V03_LOCUS5060</name>
</gene>